<proteinExistence type="predicted"/>
<dbReference type="GO" id="GO:0003723">
    <property type="term" value="F:RNA binding"/>
    <property type="evidence" value="ECO:0007669"/>
    <property type="project" value="UniProtKB-UniRule"/>
</dbReference>
<dbReference type="EMBL" id="CP130613">
    <property type="protein sequence ID" value="WKW16341.1"/>
    <property type="molecule type" value="Genomic_DNA"/>
</dbReference>
<evidence type="ECO:0000313" key="6">
    <source>
        <dbReference type="Proteomes" id="UP001229955"/>
    </source>
</evidence>
<dbReference type="Gene3D" id="3.30.110.60">
    <property type="entry name" value="YhbY-like"/>
    <property type="match status" value="1"/>
</dbReference>
<dbReference type="AlphaFoldDB" id="A0AA49K2D0"/>
<feature type="domain" description="CRM" evidence="3">
    <location>
        <begin position="1"/>
        <end position="97"/>
    </location>
</feature>
<evidence type="ECO:0000313" key="5">
    <source>
        <dbReference type="EMBL" id="WKW16341.1"/>
    </source>
</evidence>
<dbReference type="Pfam" id="PF01985">
    <property type="entry name" value="CRS1_YhbY"/>
    <property type="match status" value="1"/>
</dbReference>
<evidence type="ECO:0000259" key="3">
    <source>
        <dbReference type="PROSITE" id="PS51295"/>
    </source>
</evidence>
<dbReference type="InterPro" id="IPR035920">
    <property type="entry name" value="YhbY-like_sf"/>
</dbReference>
<dbReference type="PANTHER" id="PTHR40065">
    <property type="entry name" value="RNA-BINDING PROTEIN YHBY"/>
    <property type="match status" value="1"/>
</dbReference>
<organism evidence="5 6">
    <name type="scientific">Pseudogemmatithrix spongiicola</name>
    <dbReference type="NCBI Taxonomy" id="3062599"/>
    <lineage>
        <taxon>Bacteria</taxon>
        <taxon>Pseudomonadati</taxon>
        <taxon>Gemmatimonadota</taxon>
        <taxon>Gemmatimonadia</taxon>
        <taxon>Gemmatimonadales</taxon>
        <taxon>Gemmatimonadaceae</taxon>
        <taxon>Pseudogemmatithrix</taxon>
    </lineage>
</organism>
<dbReference type="Proteomes" id="UP001229955">
    <property type="component" value="Chromosome"/>
</dbReference>
<reference evidence="5" key="1">
    <citation type="submission" date="2023-07" db="EMBL/GenBank/DDBJ databases">
        <authorList>
            <person name="Haufschild T."/>
            <person name="Kallscheuer N."/>
            <person name="Hammer J."/>
            <person name="Kohn T."/>
            <person name="Kabuu M."/>
            <person name="Jogler M."/>
            <person name="Wohfarth N."/>
            <person name="Heuer A."/>
            <person name="Rohde M."/>
            <person name="van Teeseling M.C.F."/>
            <person name="Jogler C."/>
        </authorList>
    </citation>
    <scope>NUCLEOTIDE SEQUENCE</scope>
    <source>
        <strain evidence="4">Strain 138</strain>
        <strain evidence="5">Strain 318</strain>
    </source>
</reference>
<dbReference type="InterPro" id="IPR001890">
    <property type="entry name" value="RNA-binding_CRM"/>
</dbReference>
<dbReference type="SMART" id="SM01103">
    <property type="entry name" value="CRS1_YhbY"/>
    <property type="match status" value="1"/>
</dbReference>
<gene>
    <name evidence="4" type="ORF">Strain138_002754</name>
    <name evidence="5" type="ORF">Strain318_002754</name>
</gene>
<accession>A0AA49JWP8</accession>
<dbReference type="EMBL" id="CP130612">
    <property type="protein sequence ID" value="WKW13434.1"/>
    <property type="molecule type" value="Genomic_DNA"/>
</dbReference>
<dbReference type="RefSeq" id="WP_367886290.1">
    <property type="nucleotide sequence ID" value="NZ_CP130612.1"/>
</dbReference>
<dbReference type="PANTHER" id="PTHR40065:SF3">
    <property type="entry name" value="RNA-BINDING PROTEIN YHBY"/>
    <property type="match status" value="1"/>
</dbReference>
<dbReference type="KEGG" id="pspc:Strain318_002754"/>
<protein>
    <submittedName>
        <fullName evidence="5">YhbY family RNA-binding protein</fullName>
    </submittedName>
</protein>
<sequence length="102" mass="11412">MTMTGKERAELRSECNRLKPTMHIGHEGITGPVLAALDDALRTRELVKIQLNKSVEVSAKSAANDLAKRVKAEVIQVIGRTTTLYRHNPELKRKKGDAPPWR</sequence>
<keyword evidence="1 2" id="KW-0694">RNA-binding</keyword>
<dbReference type="SUPFAM" id="SSF75471">
    <property type="entry name" value="YhbY-like"/>
    <property type="match status" value="1"/>
</dbReference>
<name>A0AA49K2D0_9BACT</name>
<evidence type="ECO:0000256" key="1">
    <source>
        <dbReference type="ARBA" id="ARBA00022884"/>
    </source>
</evidence>
<accession>A0AA49K2D0</accession>
<evidence type="ECO:0000256" key="2">
    <source>
        <dbReference type="PROSITE-ProRule" id="PRU00626"/>
    </source>
</evidence>
<evidence type="ECO:0000313" key="4">
    <source>
        <dbReference type="EMBL" id="WKW13434.1"/>
    </source>
</evidence>
<dbReference type="InterPro" id="IPR051925">
    <property type="entry name" value="RNA-binding_domain"/>
</dbReference>
<keyword evidence="6" id="KW-1185">Reference proteome</keyword>
<dbReference type="PROSITE" id="PS51295">
    <property type="entry name" value="CRM"/>
    <property type="match status" value="1"/>
</dbReference>